<keyword evidence="2" id="KW-1185">Reference proteome</keyword>
<evidence type="ECO:0000313" key="2">
    <source>
        <dbReference type="Proteomes" id="UP000319143"/>
    </source>
</evidence>
<reference evidence="1 2" key="1">
    <citation type="submission" date="2019-02" db="EMBL/GenBank/DDBJ databases">
        <title>Deep-cultivation of Planctomycetes and their phenomic and genomic characterization uncovers novel biology.</title>
        <authorList>
            <person name="Wiegand S."/>
            <person name="Jogler M."/>
            <person name="Boedeker C."/>
            <person name="Pinto D."/>
            <person name="Vollmers J."/>
            <person name="Rivas-Marin E."/>
            <person name="Kohn T."/>
            <person name="Peeters S.H."/>
            <person name="Heuer A."/>
            <person name="Rast P."/>
            <person name="Oberbeckmann S."/>
            <person name="Bunk B."/>
            <person name="Jeske O."/>
            <person name="Meyerdierks A."/>
            <person name="Storesund J.E."/>
            <person name="Kallscheuer N."/>
            <person name="Luecker S."/>
            <person name="Lage O.M."/>
            <person name="Pohl T."/>
            <person name="Merkel B.J."/>
            <person name="Hornburger P."/>
            <person name="Mueller R.-W."/>
            <person name="Bruemmer F."/>
            <person name="Labrenz M."/>
            <person name="Spormann A.M."/>
            <person name="Op Den Camp H."/>
            <person name="Overmann J."/>
            <person name="Amann R."/>
            <person name="Jetten M.S.M."/>
            <person name="Mascher T."/>
            <person name="Medema M.H."/>
            <person name="Devos D.P."/>
            <person name="Kaster A.-K."/>
            <person name="Ovreas L."/>
            <person name="Rohde M."/>
            <person name="Galperin M.Y."/>
            <person name="Jogler C."/>
        </authorList>
    </citation>
    <scope>NUCLEOTIDE SEQUENCE [LARGE SCALE GENOMIC DNA]</scope>
    <source>
        <strain evidence="1 2">Poly41</strain>
    </source>
</reference>
<accession>A0A5C6DUQ7</accession>
<dbReference type="Proteomes" id="UP000319143">
    <property type="component" value="Unassembled WGS sequence"/>
</dbReference>
<dbReference type="SUPFAM" id="SSF102588">
    <property type="entry name" value="LmbE-like"/>
    <property type="match status" value="1"/>
</dbReference>
<dbReference type="PANTHER" id="PTHR12993">
    <property type="entry name" value="N-ACETYLGLUCOSAMINYL-PHOSPHATIDYLINOSITOL DE-N-ACETYLASE-RELATED"/>
    <property type="match status" value="1"/>
</dbReference>
<gene>
    <name evidence="1" type="ORF">Poly41_12520</name>
</gene>
<dbReference type="OrthoDB" id="9790023at2"/>
<dbReference type="GO" id="GO:0016811">
    <property type="term" value="F:hydrolase activity, acting on carbon-nitrogen (but not peptide) bonds, in linear amides"/>
    <property type="evidence" value="ECO:0007669"/>
    <property type="project" value="TreeGrafter"/>
</dbReference>
<dbReference type="EMBL" id="SJPV01000002">
    <property type="protein sequence ID" value="TWU40420.1"/>
    <property type="molecule type" value="Genomic_DNA"/>
</dbReference>
<organism evidence="1 2">
    <name type="scientific">Novipirellula artificiosorum</name>
    <dbReference type="NCBI Taxonomy" id="2528016"/>
    <lineage>
        <taxon>Bacteria</taxon>
        <taxon>Pseudomonadati</taxon>
        <taxon>Planctomycetota</taxon>
        <taxon>Planctomycetia</taxon>
        <taxon>Pirellulales</taxon>
        <taxon>Pirellulaceae</taxon>
        <taxon>Novipirellula</taxon>
    </lineage>
</organism>
<comment type="caution">
    <text evidence="1">The sequence shown here is derived from an EMBL/GenBank/DDBJ whole genome shotgun (WGS) entry which is preliminary data.</text>
</comment>
<dbReference type="InterPro" id="IPR003737">
    <property type="entry name" value="GlcNAc_PI_deacetylase-related"/>
</dbReference>
<dbReference type="Gene3D" id="3.40.50.10320">
    <property type="entry name" value="LmbE-like"/>
    <property type="match status" value="1"/>
</dbReference>
<name>A0A5C6DUQ7_9BACT</name>
<dbReference type="InterPro" id="IPR024078">
    <property type="entry name" value="LmbE-like_dom_sf"/>
</dbReference>
<proteinExistence type="predicted"/>
<dbReference type="Pfam" id="PF02585">
    <property type="entry name" value="PIG-L"/>
    <property type="match status" value="1"/>
</dbReference>
<protein>
    <submittedName>
        <fullName evidence="1">GlcNAc-PI de-N-acetylase</fullName>
    </submittedName>
</protein>
<dbReference type="RefSeq" id="WP_146525045.1">
    <property type="nucleotide sequence ID" value="NZ_SJPV01000002.1"/>
</dbReference>
<evidence type="ECO:0000313" key="1">
    <source>
        <dbReference type="EMBL" id="TWU40420.1"/>
    </source>
</evidence>
<dbReference type="AlphaFoldDB" id="A0A5C6DUQ7"/>
<dbReference type="PANTHER" id="PTHR12993:SF30">
    <property type="entry name" value="N-ACETYL-ALPHA-D-GLUCOSAMINYL L-MALATE DEACETYLASE 1"/>
    <property type="match status" value="1"/>
</dbReference>
<sequence length="257" mass="28843">MPAVLAIAAHPDDIEFYMAGALLQLGLRGWDLHYVNLCDGSRGSTTMDRFTCAKTRLQEAKNACDVLGATFYDPIYPDMEASYTTANLRKVAAIVRTAKPKIVLTHSPVDYMEDHETACRLAVSAAFAHGMPNFESDPETSVYMDPVTVYHAQPVGLHTPLGEFVEPHMYLDEKEVIERKVDALACHASQREWLDESQGLDSYLQTLRDLSVEMGRRSGKFAYAEGWRRRQHWGFCGPEDDPLRDALADILVDTRKS</sequence>